<dbReference type="GO" id="GO:0031177">
    <property type="term" value="F:phosphopantetheine binding"/>
    <property type="evidence" value="ECO:0007669"/>
    <property type="project" value="TreeGrafter"/>
</dbReference>
<dbReference type="Gene3D" id="3.40.50.12780">
    <property type="entry name" value="N-terminal domain of ligase-like"/>
    <property type="match status" value="1"/>
</dbReference>
<dbReference type="EMBL" id="QUTI01017358">
    <property type="protein sequence ID" value="RLO10725.1"/>
    <property type="molecule type" value="Genomic_DNA"/>
</dbReference>
<comment type="caution">
    <text evidence="2">The sequence shown here is derived from an EMBL/GenBank/DDBJ whole genome shotgun (WGS) entry which is preliminary data.</text>
</comment>
<dbReference type="GO" id="GO:0043041">
    <property type="term" value="P:amino acid activation for nonribosomal peptide biosynthetic process"/>
    <property type="evidence" value="ECO:0007669"/>
    <property type="project" value="TreeGrafter"/>
</dbReference>
<dbReference type="SUPFAM" id="SSF56801">
    <property type="entry name" value="Acetyl-CoA synthetase-like"/>
    <property type="match status" value="1"/>
</dbReference>
<dbReference type="InterPro" id="IPR036736">
    <property type="entry name" value="ACP-like_sf"/>
</dbReference>
<dbReference type="InterPro" id="IPR009081">
    <property type="entry name" value="PP-bd_ACP"/>
</dbReference>
<dbReference type="SUPFAM" id="SSF47336">
    <property type="entry name" value="ACP-like"/>
    <property type="match status" value="1"/>
</dbReference>
<reference evidence="2 3" key="1">
    <citation type="journal article" date="2018" name="J. Invertebr. Pathol.">
        <title>New genotyping method for the causative agent of crayfish plague (Aphanomyces astaci) based on whole genome data.</title>
        <authorList>
            <person name="Minardi D."/>
            <person name="Studholme D.J."/>
            <person name="van der Giezen M."/>
            <person name="Pretto T."/>
            <person name="Oidtmann B."/>
        </authorList>
    </citation>
    <scope>NUCLEOTIDE SEQUENCE [LARGE SCALE GENOMIC DNA]</scope>
    <source>
        <strain evidence="2 3">KB13</strain>
    </source>
</reference>
<evidence type="ECO:0000313" key="2">
    <source>
        <dbReference type="EMBL" id="RLO10725.1"/>
    </source>
</evidence>
<organism evidence="2 3">
    <name type="scientific">Aphanomyces astaci</name>
    <name type="common">Crayfish plague agent</name>
    <dbReference type="NCBI Taxonomy" id="112090"/>
    <lineage>
        <taxon>Eukaryota</taxon>
        <taxon>Sar</taxon>
        <taxon>Stramenopiles</taxon>
        <taxon>Oomycota</taxon>
        <taxon>Saprolegniomycetes</taxon>
        <taxon>Saprolegniales</taxon>
        <taxon>Verrucalvaceae</taxon>
        <taxon>Aphanomyces</taxon>
    </lineage>
</organism>
<dbReference type="Pfam" id="PF00550">
    <property type="entry name" value="PP-binding"/>
    <property type="match status" value="1"/>
</dbReference>
<dbReference type="InterPro" id="IPR042099">
    <property type="entry name" value="ANL_N_sf"/>
</dbReference>
<dbReference type="Gene3D" id="1.10.1200.10">
    <property type="entry name" value="ACP-like"/>
    <property type="match status" value="1"/>
</dbReference>
<dbReference type="PROSITE" id="PS50075">
    <property type="entry name" value="CARRIER"/>
    <property type="match status" value="1"/>
</dbReference>
<feature type="non-terminal residue" evidence="2">
    <location>
        <position position="1"/>
    </location>
</feature>
<dbReference type="InterPro" id="IPR000873">
    <property type="entry name" value="AMP-dep_synth/lig_dom"/>
</dbReference>
<evidence type="ECO:0000259" key="1">
    <source>
        <dbReference type="PROSITE" id="PS50075"/>
    </source>
</evidence>
<accession>A0A9X8E6V2</accession>
<gene>
    <name evidence="2" type="ORF">DYB28_001953</name>
</gene>
<dbReference type="AlphaFoldDB" id="A0A9X8E6V2"/>
<dbReference type="PANTHER" id="PTHR45527:SF1">
    <property type="entry name" value="FATTY ACID SYNTHASE"/>
    <property type="match status" value="1"/>
</dbReference>
<dbReference type="Pfam" id="PF00501">
    <property type="entry name" value="AMP-binding"/>
    <property type="match status" value="1"/>
</dbReference>
<dbReference type="GO" id="GO:0005737">
    <property type="term" value="C:cytoplasm"/>
    <property type="evidence" value="ECO:0007669"/>
    <property type="project" value="TreeGrafter"/>
</dbReference>
<dbReference type="GO" id="GO:0044550">
    <property type="term" value="P:secondary metabolite biosynthetic process"/>
    <property type="evidence" value="ECO:0007669"/>
    <property type="project" value="TreeGrafter"/>
</dbReference>
<dbReference type="InterPro" id="IPR045851">
    <property type="entry name" value="AMP-bd_C_sf"/>
</dbReference>
<dbReference type="PANTHER" id="PTHR45527">
    <property type="entry name" value="NONRIBOSOMAL PEPTIDE SYNTHETASE"/>
    <property type="match status" value="1"/>
</dbReference>
<evidence type="ECO:0000313" key="3">
    <source>
        <dbReference type="Proteomes" id="UP000275652"/>
    </source>
</evidence>
<proteinExistence type="predicted"/>
<feature type="domain" description="Carrier" evidence="1">
    <location>
        <begin position="316"/>
        <end position="392"/>
    </location>
</feature>
<sequence length="579" mass="63777">HGGATNVMVHSSAPVGIVQHARVMQFMAVSFDGFQMDMWKCLSHGATLVLRDNDFMETLKLSIDAFACTPTALGLLGHPCNYPRVKVVSVGGEACPLALKDLWAPYVRFMNLYGPSECAIMTHYAELRPGDPVTIGRPLENVHSYILDPDQRPVPVGVVGELCLGGVCVSPGYINLPHQTNERFIPDPFVQGGVMFRTGDLGRLLLDGNFELLGREDSQVKLKGYRIELDEVAGAMMQHPDVVSAAAIVKDKSHLVGYFTPASVAIEKLQQIVAAHLPVYMVPAVWVGLDVMPQNSNGKIDKNALQSLEVEVQVEALETQSERRMAKIWAQVLGVNVNDIGRRTSFFSIGGDSISAIRVVQLCKKAGWHILASELLLSNTLQQASSVMSSVKKQLEWPPIEVSECARSRIQRRWPGYESCFPATQEQHDMISTIDTTPSSFVSQVLFDLSQGLDDVPDKYRHLDNVSLLQAMQADNAAMLPYSLTKATVCKQWGVDNSAALFDTEVSFVNLAMDERSAVKETACRPASFYVIELTVLPLTTDALCIQGNFDPHRISGTRARQYFDIMLDTLKSFDKGIM</sequence>
<name>A0A9X8E6V2_APHAT</name>
<protein>
    <recommendedName>
        <fullName evidence="1">Carrier domain-containing protein</fullName>
    </recommendedName>
</protein>
<dbReference type="Gene3D" id="3.30.300.30">
    <property type="match status" value="1"/>
</dbReference>
<dbReference type="Proteomes" id="UP000275652">
    <property type="component" value="Unassembled WGS sequence"/>
</dbReference>